<feature type="compositionally biased region" description="Acidic residues" evidence="1">
    <location>
        <begin position="359"/>
        <end position="368"/>
    </location>
</feature>
<dbReference type="GO" id="GO:0051301">
    <property type="term" value="P:cell division"/>
    <property type="evidence" value="ECO:0007669"/>
    <property type="project" value="UniProtKB-KW"/>
</dbReference>
<feature type="region of interest" description="Disordered" evidence="1">
    <location>
        <begin position="315"/>
        <end position="389"/>
    </location>
</feature>
<feature type="transmembrane region" description="Helical" evidence="2">
    <location>
        <begin position="6"/>
        <end position="27"/>
    </location>
</feature>
<proteinExistence type="predicted"/>
<dbReference type="RefSeq" id="WP_184216040.1">
    <property type="nucleotide sequence ID" value="NZ_JACHIP010000002.1"/>
</dbReference>
<name>A0A7W7ZCF8_9BACT</name>
<evidence type="ECO:0000313" key="3">
    <source>
        <dbReference type="EMBL" id="MBB5057370.1"/>
    </source>
</evidence>
<dbReference type="EMBL" id="JACHIP010000002">
    <property type="protein sequence ID" value="MBB5057370.1"/>
    <property type="molecule type" value="Genomic_DNA"/>
</dbReference>
<organism evidence="3 4">
    <name type="scientific">Granulicella aggregans</name>
    <dbReference type="NCBI Taxonomy" id="474949"/>
    <lineage>
        <taxon>Bacteria</taxon>
        <taxon>Pseudomonadati</taxon>
        <taxon>Acidobacteriota</taxon>
        <taxon>Terriglobia</taxon>
        <taxon>Terriglobales</taxon>
        <taxon>Acidobacteriaceae</taxon>
        <taxon>Granulicella</taxon>
    </lineage>
</organism>
<feature type="compositionally biased region" description="Basic and acidic residues" evidence="1">
    <location>
        <begin position="317"/>
        <end position="329"/>
    </location>
</feature>
<dbReference type="Proteomes" id="UP000540989">
    <property type="component" value="Unassembled WGS sequence"/>
</dbReference>
<protein>
    <submittedName>
        <fullName evidence="3">Cell division septation protein DedD</fullName>
    </submittedName>
</protein>
<sequence>MFGSEVLDVAAAIIFVFLLVSILASAIREGIEGFLKTRSVHLEAGLKELLQDQEGTGLTTQLYNHPLIFSLYAGNYPPTPASWLRWLPKKWPKYLSLGRNLPTYIPSRNFALALMDLAARGPVSATDGDAAVSAPITLQALRANLSVLENVRVQRALLTAIDTAQGDLQKAQTNIEAWYDSTMDRVSGWYKRSTQGILFGIGLAIAIALNVNTITIGNYLYRDRTARETLVARAQAATANPNYPGRTYPEIQTELNTLNLPIGGNNRWADLKDNTKRIPTLGGWLLTAIACSFGAPFWFDLLNKIMVIRSTVKPHQKSPEEASEDHQDPKPPTPPAPAPATPGTAQPPAATPPPADLQNADEDADDGCGLEITTPTNDEDLPLTEGGVS</sequence>
<keyword evidence="4" id="KW-1185">Reference proteome</keyword>
<accession>A0A7W7ZCF8</accession>
<keyword evidence="2" id="KW-0812">Transmembrane</keyword>
<feature type="transmembrane region" description="Helical" evidence="2">
    <location>
        <begin position="281"/>
        <end position="299"/>
    </location>
</feature>
<reference evidence="3 4" key="1">
    <citation type="submission" date="2020-08" db="EMBL/GenBank/DDBJ databases">
        <title>Genomic Encyclopedia of Type Strains, Phase IV (KMG-V): Genome sequencing to study the core and pangenomes of soil and plant-associated prokaryotes.</title>
        <authorList>
            <person name="Whitman W."/>
        </authorList>
    </citation>
    <scope>NUCLEOTIDE SEQUENCE [LARGE SCALE GENOMIC DNA]</scope>
    <source>
        <strain evidence="3 4">M8UP14</strain>
    </source>
</reference>
<keyword evidence="3" id="KW-0132">Cell division</keyword>
<evidence type="ECO:0000256" key="2">
    <source>
        <dbReference type="SAM" id="Phobius"/>
    </source>
</evidence>
<evidence type="ECO:0000313" key="4">
    <source>
        <dbReference type="Proteomes" id="UP000540989"/>
    </source>
</evidence>
<dbReference type="AlphaFoldDB" id="A0A7W7ZCF8"/>
<keyword evidence="2" id="KW-1133">Transmembrane helix</keyword>
<gene>
    <name evidence="3" type="ORF">HDF16_002055</name>
</gene>
<feature type="transmembrane region" description="Helical" evidence="2">
    <location>
        <begin position="197"/>
        <end position="221"/>
    </location>
</feature>
<keyword evidence="3" id="KW-0131">Cell cycle</keyword>
<comment type="caution">
    <text evidence="3">The sequence shown here is derived from an EMBL/GenBank/DDBJ whole genome shotgun (WGS) entry which is preliminary data.</text>
</comment>
<feature type="compositionally biased region" description="Pro residues" evidence="1">
    <location>
        <begin position="330"/>
        <end position="340"/>
    </location>
</feature>
<keyword evidence="2" id="KW-0472">Membrane</keyword>
<evidence type="ECO:0000256" key="1">
    <source>
        <dbReference type="SAM" id="MobiDB-lite"/>
    </source>
</evidence>